<feature type="transmembrane region" description="Helical" evidence="1">
    <location>
        <begin position="33"/>
        <end position="55"/>
    </location>
</feature>
<gene>
    <name evidence="2" type="ORF">JNA65_22935</name>
</gene>
<comment type="caution">
    <text evidence="2">The sequence shown here is derived from an EMBL/GenBank/DDBJ whole genome shotgun (WGS) entry which is preliminary data.</text>
</comment>
<evidence type="ECO:0000256" key="1">
    <source>
        <dbReference type="SAM" id="Phobius"/>
    </source>
</evidence>
<evidence type="ECO:0000313" key="2">
    <source>
        <dbReference type="EMBL" id="MBL6236722.1"/>
    </source>
</evidence>
<proteinExistence type="predicted"/>
<reference evidence="2 3" key="1">
    <citation type="submission" date="2021-01" db="EMBL/GenBank/DDBJ databases">
        <title>Genomes of Escherichia coli STEC strains from raw meat-based diets for companion animals.</title>
        <authorList>
            <person name="Stevens M.J.A."/>
            <person name="Stephan R."/>
        </authorList>
    </citation>
    <scope>NUCLEOTIDE SEQUENCE [LARGE SCALE GENOMIC DNA]</scope>
    <source>
        <strain evidence="2 3">LSC1-58</strain>
    </source>
</reference>
<sequence length="93" mass="10403">MWLELSGVDSSPSLMTLISQGGLPALNDRARMLLPWAWCVTVAITFFPAGVSLLAMTHGADGNRKDLHGNARFAGKRELRRFWYEGPEKEDRN</sequence>
<keyword evidence="1" id="KW-1133">Transmembrane helix</keyword>
<dbReference type="EMBL" id="JAETYZ010000040">
    <property type="protein sequence ID" value="MBL6236722.1"/>
    <property type="molecule type" value="Genomic_DNA"/>
</dbReference>
<accession>A0ABD4PHJ0</accession>
<dbReference type="AlphaFoldDB" id="A0ABD4PHJ0"/>
<keyword evidence="1" id="KW-0812">Transmembrane</keyword>
<protein>
    <submittedName>
        <fullName evidence="2">Uncharacterized protein</fullName>
    </submittedName>
</protein>
<evidence type="ECO:0000313" key="3">
    <source>
        <dbReference type="Proteomes" id="UP000615017"/>
    </source>
</evidence>
<name>A0ABD4PHJ0_ECOLX</name>
<keyword evidence="1" id="KW-0472">Membrane</keyword>
<organism evidence="2 3">
    <name type="scientific">Escherichia coli</name>
    <dbReference type="NCBI Taxonomy" id="562"/>
    <lineage>
        <taxon>Bacteria</taxon>
        <taxon>Pseudomonadati</taxon>
        <taxon>Pseudomonadota</taxon>
        <taxon>Gammaproteobacteria</taxon>
        <taxon>Enterobacterales</taxon>
        <taxon>Enterobacteriaceae</taxon>
        <taxon>Escherichia</taxon>
    </lineage>
</organism>
<dbReference type="Proteomes" id="UP000615017">
    <property type="component" value="Unassembled WGS sequence"/>
</dbReference>